<sequence>MSTFSKRLKEARKARGFSQERLGIDAGIEPASASARMNQYEKGVHQPGESTVQQIAAVLNLPPAYFYCEDDEMAHLLQCFHCLKKDDRNQVLDLAERLAFSQ</sequence>
<dbReference type="PATRIC" id="fig|294.133.peg.3218"/>
<reference evidence="2 3" key="1">
    <citation type="submission" date="2015-03" db="EMBL/GenBank/DDBJ databases">
        <title>Comparative genomics of Pseudomonas insights into diversity of traits involved in vanlence and defense.</title>
        <authorList>
            <person name="Qin Y."/>
        </authorList>
    </citation>
    <scope>NUCLEOTIDE SEQUENCE [LARGE SCALE GENOMIC DNA]</scope>
    <source>
        <strain evidence="2 3">H24</strain>
    </source>
</reference>
<dbReference type="InterPro" id="IPR001387">
    <property type="entry name" value="Cro/C1-type_HTH"/>
</dbReference>
<organism evidence="2 3">
    <name type="scientific">Pseudomonas fluorescens</name>
    <dbReference type="NCBI Taxonomy" id="294"/>
    <lineage>
        <taxon>Bacteria</taxon>
        <taxon>Pseudomonadati</taxon>
        <taxon>Pseudomonadota</taxon>
        <taxon>Gammaproteobacteria</taxon>
        <taxon>Pseudomonadales</taxon>
        <taxon>Pseudomonadaceae</taxon>
        <taxon>Pseudomonas</taxon>
    </lineage>
</organism>
<evidence type="ECO:0000259" key="1">
    <source>
        <dbReference type="PROSITE" id="PS50943"/>
    </source>
</evidence>
<dbReference type="RefSeq" id="WP_046054953.1">
    <property type="nucleotide sequence ID" value="NZ_LACH01000039.1"/>
</dbReference>
<dbReference type="OrthoDB" id="6006530at2"/>
<name>A0A0F4V6D8_PSEFL</name>
<dbReference type="Proteomes" id="UP000033400">
    <property type="component" value="Unassembled WGS sequence"/>
</dbReference>
<dbReference type="SMART" id="SM00530">
    <property type="entry name" value="HTH_XRE"/>
    <property type="match status" value="1"/>
</dbReference>
<dbReference type="EMBL" id="LACH01000039">
    <property type="protein sequence ID" value="KJZ64371.1"/>
    <property type="molecule type" value="Genomic_DNA"/>
</dbReference>
<proteinExistence type="predicted"/>
<comment type="caution">
    <text evidence="2">The sequence shown here is derived from an EMBL/GenBank/DDBJ whole genome shotgun (WGS) entry which is preliminary data.</text>
</comment>
<dbReference type="Gene3D" id="1.10.260.40">
    <property type="entry name" value="lambda repressor-like DNA-binding domains"/>
    <property type="match status" value="1"/>
</dbReference>
<feature type="domain" description="HTH cro/C1-type" evidence="1">
    <location>
        <begin position="8"/>
        <end position="66"/>
    </location>
</feature>
<dbReference type="Pfam" id="PF01381">
    <property type="entry name" value="HTH_3"/>
    <property type="match status" value="1"/>
</dbReference>
<dbReference type="SUPFAM" id="SSF47413">
    <property type="entry name" value="lambda repressor-like DNA-binding domains"/>
    <property type="match status" value="1"/>
</dbReference>
<evidence type="ECO:0000313" key="2">
    <source>
        <dbReference type="EMBL" id="KJZ64371.1"/>
    </source>
</evidence>
<evidence type="ECO:0000313" key="3">
    <source>
        <dbReference type="Proteomes" id="UP000033400"/>
    </source>
</evidence>
<dbReference type="AlphaFoldDB" id="A0A0F4V6D8"/>
<dbReference type="PROSITE" id="PS50943">
    <property type="entry name" value="HTH_CROC1"/>
    <property type="match status" value="1"/>
</dbReference>
<accession>A0A0F4V6D8</accession>
<protein>
    <submittedName>
        <fullName evidence="2">Transcriptional regulator</fullName>
    </submittedName>
</protein>
<dbReference type="CDD" id="cd00093">
    <property type="entry name" value="HTH_XRE"/>
    <property type="match status" value="1"/>
</dbReference>
<gene>
    <name evidence="2" type="ORF">VD17_17985</name>
</gene>
<dbReference type="InterPro" id="IPR010982">
    <property type="entry name" value="Lambda_DNA-bd_dom_sf"/>
</dbReference>
<dbReference type="GO" id="GO:0003677">
    <property type="term" value="F:DNA binding"/>
    <property type="evidence" value="ECO:0007669"/>
    <property type="project" value="InterPro"/>
</dbReference>